<dbReference type="Proteomes" id="UP000280960">
    <property type="component" value="Chromosome"/>
</dbReference>
<dbReference type="InterPro" id="IPR026816">
    <property type="entry name" value="Flavodoxin_dom"/>
</dbReference>
<proteinExistence type="predicted"/>
<dbReference type="EMBL" id="CP033169">
    <property type="protein sequence ID" value="AYO31656.1"/>
    <property type="molecule type" value="Genomic_DNA"/>
</dbReference>
<protein>
    <submittedName>
        <fullName evidence="2">Flavodoxin</fullName>
    </submittedName>
</protein>
<evidence type="ECO:0000313" key="3">
    <source>
        <dbReference type="Proteomes" id="UP000280960"/>
    </source>
</evidence>
<gene>
    <name evidence="2" type="ORF">D2962_14545</name>
</gene>
<dbReference type="KEGG" id="bacg:D2962_14545"/>
<keyword evidence="3" id="KW-1185">Reference proteome</keyword>
<dbReference type="SUPFAM" id="SSF52218">
    <property type="entry name" value="Flavoproteins"/>
    <property type="match status" value="1"/>
</dbReference>
<dbReference type="Gene3D" id="3.40.50.360">
    <property type="match status" value="1"/>
</dbReference>
<dbReference type="Pfam" id="PF12724">
    <property type="entry name" value="Flavodoxin_5"/>
    <property type="match status" value="1"/>
</dbReference>
<dbReference type="InterPro" id="IPR052200">
    <property type="entry name" value="Protoporphyrinogen_IX_DH"/>
</dbReference>
<feature type="domain" description="Flavodoxin" evidence="1">
    <location>
        <begin position="14"/>
        <end position="98"/>
    </location>
</feature>
<reference evidence="2 3" key="1">
    <citation type="submission" date="2018-10" db="EMBL/GenBank/DDBJ databases">
        <authorList>
            <person name="Zhang X."/>
        </authorList>
    </citation>
    <scope>NUCLEOTIDE SEQUENCE [LARGE SCALE GENOMIC DNA]</scope>
    <source>
        <strain evidence="2 3">SK-G1</strain>
    </source>
</reference>
<dbReference type="PANTHER" id="PTHR38030">
    <property type="entry name" value="PROTOPORPHYRINOGEN IX DEHYDROGENASE [MENAQUINONE]"/>
    <property type="match status" value="1"/>
</dbReference>
<evidence type="ECO:0000259" key="1">
    <source>
        <dbReference type="Pfam" id="PF12724"/>
    </source>
</evidence>
<accession>A0A3G2R895</accession>
<evidence type="ECO:0000313" key="2">
    <source>
        <dbReference type="EMBL" id="AYO31656.1"/>
    </source>
</evidence>
<sequence>MKSLILVRSYHHKNTLKVAEVMAQALEADLVDIQESGPGIITNYDIIGFGSGIYWGKFDRDMLALIDKIPSDKNKKVFVFSTGGMGSDKFNEFAKELLSKKEFNVVGSFACKGFDTFGPFKLVGGINKGHPDDEDLNNARDFALRIKKMVQFQVPS</sequence>
<dbReference type="InterPro" id="IPR029039">
    <property type="entry name" value="Flavoprotein-like_sf"/>
</dbReference>
<dbReference type="PANTHER" id="PTHR38030:SF2">
    <property type="entry name" value="PROTOPORPHYRINOGEN IX DEHYDROGENASE [QUINONE]"/>
    <property type="match status" value="1"/>
</dbReference>
<dbReference type="RefSeq" id="WP_120768770.1">
    <property type="nucleotide sequence ID" value="NZ_CP033169.1"/>
</dbReference>
<dbReference type="GO" id="GO:0010181">
    <property type="term" value="F:FMN binding"/>
    <property type="evidence" value="ECO:0007669"/>
    <property type="project" value="TreeGrafter"/>
</dbReference>
<name>A0A3G2R895_9FIRM</name>
<organism evidence="2 3">
    <name type="scientific">Biomaibacter acetigenes</name>
    <dbReference type="NCBI Taxonomy" id="2316383"/>
    <lineage>
        <taxon>Bacteria</taxon>
        <taxon>Bacillati</taxon>
        <taxon>Bacillota</taxon>
        <taxon>Clostridia</taxon>
        <taxon>Thermosediminibacterales</taxon>
        <taxon>Tepidanaerobacteraceae</taxon>
        <taxon>Biomaibacter</taxon>
    </lineage>
</organism>
<dbReference type="GO" id="GO:0006783">
    <property type="term" value="P:heme biosynthetic process"/>
    <property type="evidence" value="ECO:0007669"/>
    <property type="project" value="TreeGrafter"/>
</dbReference>
<dbReference type="GO" id="GO:0070819">
    <property type="term" value="F:menaquinone-dependent protoporphyrinogen oxidase activity"/>
    <property type="evidence" value="ECO:0007669"/>
    <property type="project" value="TreeGrafter"/>
</dbReference>
<dbReference type="AlphaFoldDB" id="A0A3G2R895"/>